<evidence type="ECO:0000256" key="2">
    <source>
        <dbReference type="SAM" id="SignalP"/>
    </source>
</evidence>
<dbReference type="EMBL" id="CP000771">
    <property type="protein sequence ID" value="ABS59897.1"/>
    <property type="molecule type" value="Genomic_DNA"/>
</dbReference>
<dbReference type="Gene3D" id="3.30.1950.10">
    <property type="entry name" value="wza like domain"/>
    <property type="match status" value="1"/>
</dbReference>
<evidence type="ECO:0000313" key="5">
    <source>
        <dbReference type="EMBL" id="ABS59897.1"/>
    </source>
</evidence>
<feature type="chain" id="PRO_5002710303" evidence="2">
    <location>
        <begin position="20"/>
        <end position="1070"/>
    </location>
</feature>
<keyword evidence="1 2" id="KW-0732">Signal</keyword>
<feature type="domain" description="Soluble ligand binding" evidence="4">
    <location>
        <begin position="962"/>
        <end position="1015"/>
    </location>
</feature>
<reference evidence="5 6" key="1">
    <citation type="submission" date="2007-07" db="EMBL/GenBank/DDBJ databases">
        <title>Complete sequence of Fervidobacterium nodosum Rt17-B1.</title>
        <authorList>
            <consortium name="US DOE Joint Genome Institute"/>
            <person name="Copeland A."/>
            <person name="Lucas S."/>
            <person name="Lapidus A."/>
            <person name="Barry K."/>
            <person name="Glavina del Rio T."/>
            <person name="Dalin E."/>
            <person name="Tice H."/>
            <person name="Pitluck S."/>
            <person name="Saunders E."/>
            <person name="Brettin T."/>
            <person name="Bruce D."/>
            <person name="Detter J.C."/>
            <person name="Han C."/>
            <person name="Schmutz J."/>
            <person name="Larimer F."/>
            <person name="Land M."/>
            <person name="Hauser L."/>
            <person name="Kyrpides N."/>
            <person name="Mikhailova N."/>
            <person name="Nelson K."/>
            <person name="Gogarten J.P."/>
            <person name="Noll K."/>
            <person name="Richardson P."/>
        </authorList>
    </citation>
    <scope>NUCLEOTIDE SEQUENCE [LARGE SCALE GENOMIC DNA]</scope>
    <source>
        <strain evidence="6">ATCC 35602 / DSM 5306 / Rt17-B1</strain>
    </source>
</reference>
<dbReference type="Gene3D" id="3.10.560.10">
    <property type="entry name" value="Outer membrane lipoprotein wza domain like"/>
    <property type="match status" value="3"/>
</dbReference>
<evidence type="ECO:0000256" key="1">
    <source>
        <dbReference type="ARBA" id="ARBA00022729"/>
    </source>
</evidence>
<dbReference type="InterPro" id="IPR019554">
    <property type="entry name" value="Soluble_ligand-bd"/>
</dbReference>
<dbReference type="InterPro" id="IPR003715">
    <property type="entry name" value="Poly_export_N"/>
</dbReference>
<feature type="domain" description="Polysaccharide export protein N-terminal" evidence="3">
    <location>
        <begin position="19"/>
        <end position="89"/>
    </location>
</feature>
<dbReference type="Pfam" id="PF02563">
    <property type="entry name" value="Poly_export"/>
    <property type="match status" value="1"/>
</dbReference>
<dbReference type="HOGENOM" id="CLU_008711_0_0_0"/>
<dbReference type="PANTHER" id="PTHR33619:SF3">
    <property type="entry name" value="POLYSACCHARIDE EXPORT PROTEIN GFCE-RELATED"/>
    <property type="match status" value="1"/>
</dbReference>
<dbReference type="RefSeq" id="WP_011993220.1">
    <property type="nucleotide sequence ID" value="NC_009718.1"/>
</dbReference>
<keyword evidence="6" id="KW-1185">Reference proteome</keyword>
<evidence type="ECO:0000259" key="3">
    <source>
        <dbReference type="Pfam" id="PF02563"/>
    </source>
</evidence>
<sequence length="1070" mass="119798">MKKSLLACLVILLVVSVFAYKVRVGDTIAIEVFNQPSLSRTVEVANDGTIAYPFAGNIKVEGKTVDEIKTLIEPYVKNILKDPIITVYVVRYAPMNIYIQGVLNRVFDISLIPNLTLSKLFSYLSIDKNSPIDFSNITVTRDGKSTKFDMIPYFYEGKITNDIVLRESDIIYFPPFKYDMPIQVTGAYTLLTPYEPGMTLKYLLIKLGVIDKTIAKIESSVLTVDGKSQTVNLEDVIAGKVDYKLSAGASLYIPKRQERFVYVVGFVPSSGIKTFSVEEDMNLALALAKAGGISKENEKWVEKIRITSPNGKVEDYHPAILSNASLVKLEIGSIVEVIKYQEFKVYLKGDISTGIIVFQPDESKTLEVLLTKIGGIKTSEYKWIESVKVNNKAVDISKASEIILNNNDVVEIRRYPEFKVYLTGDFKTGIITFEPDEPKTLSGLLTKIGGIQTDQIKWIQSIKINDKEVDFNNLDKYILSNNDVVNIKKYPEFYVYVQGLANIKGKVYFEPQEAKTLKLLIAKVGLPSEDVENEGKAIINNNQELNLKDVIYNNKDYELSLGDIIQIVYEPFVVNTIGTNAGVIQLSYKEPRTLAYLVKKLGISQPESIDSITLIRNGKEINYSVNEIIYEKVNVPLEKYDTVVVKRAENNAVYLTGDVSAYVTFDYNEPITIQKILAKVGLNDLRRIDKITLGDKEIDLRENKIIDKGSILNVSLKRPLFVTAMGYIKTTGRVQFDYYETPDLKTLFAKLGGLVIGPELYYTSDKVVVMRDGKVLAQYDAEKIYKGIENAMLEDGDFVYVTTKEPNYVYVFGKGVQNGLVKFNASEEFDLRTLISKIGGIKEGISNKINIIVNGEIKTIQWTELTNIQLENGAILTFDVDRENYIYLITADGKPNMIYSDKAITLYELLTKFGVNKNYRKLELLSGTEKSTIELKDISQARSYNIKPGDVVRILDTPENFAYVLGEVNKPGIIQLTENTTVLQAIIQAGYFAQKAAPASVWLYKGGVNGKPVKVNLSAAISGGTLTDNPIVEPGDVIYVPSDIFKSALEWIPIINNLITFYNNVSGLFK</sequence>
<name>A7HJ14_FERNB</name>
<dbReference type="OrthoDB" id="8291at2"/>
<feature type="signal peptide" evidence="2">
    <location>
        <begin position="1"/>
        <end position="19"/>
    </location>
</feature>
<protein>
    <submittedName>
        <fullName evidence="5">Polysaccharide export protein</fullName>
    </submittedName>
</protein>
<dbReference type="AlphaFoldDB" id="A7HJ14"/>
<evidence type="ECO:0000313" key="6">
    <source>
        <dbReference type="Proteomes" id="UP000002415"/>
    </source>
</evidence>
<accession>A7HJ14</accession>
<dbReference type="GO" id="GO:0015159">
    <property type="term" value="F:polysaccharide transmembrane transporter activity"/>
    <property type="evidence" value="ECO:0007669"/>
    <property type="project" value="InterPro"/>
</dbReference>
<dbReference type="InterPro" id="IPR049712">
    <property type="entry name" value="Poly_export"/>
</dbReference>
<proteinExistence type="predicted"/>
<dbReference type="Pfam" id="PF10531">
    <property type="entry name" value="SLBB"/>
    <property type="match status" value="1"/>
</dbReference>
<organism evidence="5 6">
    <name type="scientific">Fervidobacterium nodosum (strain ATCC 35602 / DSM 5306 / Rt17-B1)</name>
    <dbReference type="NCBI Taxonomy" id="381764"/>
    <lineage>
        <taxon>Bacteria</taxon>
        <taxon>Thermotogati</taxon>
        <taxon>Thermotogota</taxon>
        <taxon>Thermotogae</taxon>
        <taxon>Thermotogales</taxon>
        <taxon>Fervidobacteriaceae</taxon>
        <taxon>Fervidobacterium</taxon>
    </lineage>
</organism>
<dbReference type="STRING" id="381764.Fnod_0024"/>
<gene>
    <name evidence="5" type="ordered locus">Fnod_0024</name>
</gene>
<evidence type="ECO:0000259" key="4">
    <source>
        <dbReference type="Pfam" id="PF10531"/>
    </source>
</evidence>
<dbReference type="PANTHER" id="PTHR33619">
    <property type="entry name" value="POLYSACCHARIDE EXPORT PROTEIN GFCE-RELATED"/>
    <property type="match status" value="1"/>
</dbReference>
<dbReference type="eggNOG" id="COG1596">
    <property type="taxonomic scope" value="Bacteria"/>
</dbReference>
<dbReference type="Proteomes" id="UP000002415">
    <property type="component" value="Chromosome"/>
</dbReference>
<reference evidence="5 6" key="2">
    <citation type="journal article" date="2009" name="Proc. Natl. Acad. Sci. U.S.A.">
        <title>On the chimeric nature, thermophilic origin, and phylogenetic placement of the Thermotogales.</title>
        <authorList>
            <person name="Zhaxybayeva O."/>
            <person name="Swithers K.S."/>
            <person name="Lapierre P."/>
            <person name="Fournier G.P."/>
            <person name="Bickhart D.M."/>
            <person name="DeBoy R.T."/>
            <person name="Nelson K.E."/>
            <person name="Nesbo C.L."/>
            <person name="Doolittle W.F."/>
            <person name="Gogarten J.P."/>
            <person name="Noll K.M."/>
        </authorList>
    </citation>
    <scope>NUCLEOTIDE SEQUENCE [LARGE SCALE GENOMIC DNA]</scope>
    <source>
        <strain evidence="6">ATCC 35602 / DSM 5306 / Rt17-B1</strain>
    </source>
</reference>
<dbReference type="KEGG" id="fno:Fnod_0024"/>